<dbReference type="Pfam" id="PF05699">
    <property type="entry name" value="Dimer_Tnp_hAT"/>
    <property type="match status" value="1"/>
</dbReference>
<dbReference type="Proteomes" id="UP000007819">
    <property type="component" value="Chromosome X"/>
</dbReference>
<dbReference type="RefSeq" id="XP_029348291.1">
    <property type="nucleotide sequence ID" value="XM_029492431.1"/>
</dbReference>
<protein>
    <recommendedName>
        <fullName evidence="1">HAT C-terminal dimerisation domain-containing protein</fullName>
    </recommendedName>
</protein>
<feature type="domain" description="HAT C-terminal dimerisation" evidence="1">
    <location>
        <begin position="144"/>
        <end position="204"/>
    </location>
</feature>
<dbReference type="RefSeq" id="XP_029341477.1">
    <property type="nucleotide sequence ID" value="XM_029485617.1"/>
</dbReference>
<keyword evidence="3" id="KW-1185">Reference proteome</keyword>
<evidence type="ECO:0000313" key="2">
    <source>
        <dbReference type="EnsemblMetazoa" id="XP_029348291.1"/>
    </source>
</evidence>
<dbReference type="EnsemblMetazoa" id="XM_029485617.1">
    <property type="protein sequence ID" value="XP_029341477.1"/>
    <property type="gene ID" value="LOC115033302"/>
</dbReference>
<sequence length="225" mass="25936">MVVFSKDNGIEINVPFQGGSKRQRRESTNLKNYVVMSSTSAENNHQSDNTSTTTLEPKEYWKIHAFYPVIDTIICQMKERFSEESIQIATCVDNLLKLDFKGSSLLINQYKNLFEVIPNDLQCEMTVLKNMIKGVPSYLTIKEKLSKDTFPNLFKMIQLAITLPVSSATCERSFSAMRRINNYLRSTMSQERFSKLAILNIERDIIVDTEIILNTFANKNRKIRL</sequence>
<proteinExistence type="predicted"/>
<reference evidence="3" key="1">
    <citation type="submission" date="2010-06" db="EMBL/GenBank/DDBJ databases">
        <authorList>
            <person name="Jiang H."/>
            <person name="Abraham K."/>
            <person name="Ali S."/>
            <person name="Alsbrooks S.L."/>
            <person name="Anim B.N."/>
            <person name="Anosike U.S."/>
            <person name="Attaway T."/>
            <person name="Bandaranaike D.P."/>
            <person name="Battles P.K."/>
            <person name="Bell S.N."/>
            <person name="Bell A.V."/>
            <person name="Beltran B."/>
            <person name="Bickham C."/>
            <person name="Bustamante Y."/>
            <person name="Caleb T."/>
            <person name="Canada A."/>
            <person name="Cardenas V."/>
            <person name="Carter K."/>
            <person name="Chacko J."/>
            <person name="Chandrabose M.N."/>
            <person name="Chavez D."/>
            <person name="Chavez A."/>
            <person name="Chen L."/>
            <person name="Chu H.-S."/>
            <person name="Claassen K.J."/>
            <person name="Cockrell R."/>
            <person name="Collins M."/>
            <person name="Cooper J.A."/>
            <person name="Cree A."/>
            <person name="Curry S.M."/>
            <person name="Da Y."/>
            <person name="Dao M.D."/>
            <person name="Das B."/>
            <person name="Davila M.-L."/>
            <person name="Davy-Carroll L."/>
            <person name="Denson S."/>
            <person name="Dinh H."/>
            <person name="Ebong V.E."/>
            <person name="Edwards J.R."/>
            <person name="Egan A."/>
            <person name="El-Daye J."/>
            <person name="Escobedo L."/>
            <person name="Fernandez S."/>
            <person name="Fernando P.R."/>
            <person name="Flagg N."/>
            <person name="Forbes L.D."/>
            <person name="Fowler R.G."/>
            <person name="Fu Q."/>
            <person name="Gabisi R.A."/>
            <person name="Ganer J."/>
            <person name="Garbino Pronczuk A."/>
            <person name="Garcia R.M."/>
            <person name="Garner T."/>
            <person name="Garrett T.E."/>
            <person name="Gonzalez D.A."/>
            <person name="Hamid H."/>
            <person name="Hawkins E.S."/>
            <person name="Hirani K."/>
            <person name="Hogues M.E."/>
            <person name="Hollins B."/>
            <person name="Hsiao C.-H."/>
            <person name="Jabil R."/>
            <person name="James M.L."/>
            <person name="Jhangiani S.N."/>
            <person name="Johnson B."/>
            <person name="Johnson Q."/>
            <person name="Joshi V."/>
            <person name="Kalu J.B."/>
            <person name="Kam C."/>
            <person name="Kashfia A."/>
            <person name="Keebler J."/>
            <person name="Kisamo H."/>
            <person name="Kovar C.L."/>
            <person name="Lago L.A."/>
            <person name="Lai C.-Y."/>
            <person name="Laidlaw J."/>
            <person name="Lara F."/>
            <person name="Le T.-K."/>
            <person name="Lee S.L."/>
            <person name="Legall F.H."/>
            <person name="Lemon S.J."/>
            <person name="Lewis L.R."/>
            <person name="Li B."/>
            <person name="Liu Y."/>
            <person name="Liu Y.-S."/>
            <person name="Lopez J."/>
            <person name="Lozado R.J."/>
            <person name="Lu J."/>
            <person name="Madu R.C."/>
            <person name="Maheshwari M."/>
            <person name="Maheshwari R."/>
            <person name="Malloy K."/>
            <person name="Martinez E."/>
            <person name="Mathew T."/>
            <person name="Mercado I.C."/>
            <person name="Mercado C."/>
            <person name="Meyer B."/>
            <person name="Montgomery K."/>
            <person name="Morgan M.B."/>
            <person name="Munidasa M."/>
            <person name="Nazareth L.V."/>
            <person name="Nelson J."/>
            <person name="Ng B.M."/>
            <person name="Nguyen N.B."/>
            <person name="Nguyen P.Q."/>
            <person name="Nguyen T."/>
            <person name="Obregon M."/>
            <person name="Okwuonu G.O."/>
            <person name="Onwere C.G."/>
            <person name="Orozco G."/>
            <person name="Parra A."/>
            <person name="Patel S."/>
            <person name="Patil S."/>
            <person name="Perez A."/>
            <person name="Perez Y."/>
            <person name="Pham C."/>
            <person name="Primus E.L."/>
            <person name="Pu L.-L."/>
            <person name="Puazo M."/>
            <person name="Qin X."/>
            <person name="Quiroz J.B."/>
            <person name="Reese J."/>
            <person name="Richards S."/>
            <person name="Rives C.M."/>
            <person name="Robberts R."/>
            <person name="Ruiz S.J."/>
            <person name="Ruiz M.J."/>
            <person name="Santibanez J."/>
            <person name="Schneider B.W."/>
            <person name="Sisson I."/>
            <person name="Smith M."/>
            <person name="Sodergren E."/>
            <person name="Song X.-Z."/>
            <person name="Song B.B."/>
            <person name="Summersgill H."/>
            <person name="Thelus R."/>
            <person name="Thornton R.D."/>
            <person name="Trejos Z.Y."/>
            <person name="Usmani K."/>
            <person name="Vattathil S."/>
            <person name="Villasana D."/>
            <person name="Walker D.L."/>
            <person name="Wang S."/>
            <person name="Wang K."/>
            <person name="White C.S."/>
            <person name="Williams A.C."/>
            <person name="Williamson J."/>
            <person name="Wilson K."/>
            <person name="Woghiren I.O."/>
            <person name="Woodworth J.R."/>
            <person name="Worley K.C."/>
            <person name="Wright R.A."/>
            <person name="Wu W."/>
            <person name="Young L."/>
            <person name="Zhang L."/>
            <person name="Zhang J."/>
            <person name="Zhu Y."/>
            <person name="Muzny D.M."/>
            <person name="Weinstock G."/>
            <person name="Gibbs R.A."/>
        </authorList>
    </citation>
    <scope>NUCLEOTIDE SEQUENCE [LARGE SCALE GENOMIC DNA]</scope>
    <source>
        <strain evidence="3">LSR1</strain>
    </source>
</reference>
<dbReference type="GeneID" id="103308111"/>
<reference evidence="2" key="2">
    <citation type="submission" date="2022-06" db="UniProtKB">
        <authorList>
            <consortium name="EnsemblMetazoa"/>
        </authorList>
    </citation>
    <scope>IDENTIFICATION</scope>
</reference>
<evidence type="ECO:0000259" key="1">
    <source>
        <dbReference type="Pfam" id="PF05699"/>
    </source>
</evidence>
<organism evidence="2 3">
    <name type="scientific">Acyrthosiphon pisum</name>
    <name type="common">Pea aphid</name>
    <dbReference type="NCBI Taxonomy" id="7029"/>
    <lineage>
        <taxon>Eukaryota</taxon>
        <taxon>Metazoa</taxon>
        <taxon>Ecdysozoa</taxon>
        <taxon>Arthropoda</taxon>
        <taxon>Hexapoda</taxon>
        <taxon>Insecta</taxon>
        <taxon>Pterygota</taxon>
        <taxon>Neoptera</taxon>
        <taxon>Paraneoptera</taxon>
        <taxon>Hemiptera</taxon>
        <taxon>Sternorrhyncha</taxon>
        <taxon>Aphidomorpha</taxon>
        <taxon>Aphidoidea</taxon>
        <taxon>Aphididae</taxon>
        <taxon>Macrosiphini</taxon>
        <taxon>Acyrthosiphon</taxon>
    </lineage>
</organism>
<dbReference type="InterPro" id="IPR012337">
    <property type="entry name" value="RNaseH-like_sf"/>
</dbReference>
<evidence type="ECO:0000313" key="3">
    <source>
        <dbReference type="Proteomes" id="UP000007819"/>
    </source>
</evidence>
<dbReference type="InterPro" id="IPR008906">
    <property type="entry name" value="HATC_C_dom"/>
</dbReference>
<dbReference type="AlphaFoldDB" id="A0A8R2JVZ8"/>
<dbReference type="KEGG" id="api:103308111"/>
<dbReference type="OrthoDB" id="6584955at2759"/>
<accession>A0A8R2JVZ8</accession>
<dbReference type="PANTHER" id="PTHR46289:SF17">
    <property type="entry name" value="HAT C-TERMINAL DIMERISATION DOMAIN-CONTAINING PROTEIN"/>
    <property type="match status" value="1"/>
</dbReference>
<dbReference type="InterPro" id="IPR052958">
    <property type="entry name" value="IFN-induced_PKR_regulator"/>
</dbReference>
<dbReference type="EnsemblMetazoa" id="XM_029492431.1">
    <property type="protein sequence ID" value="XP_029348291.1"/>
    <property type="gene ID" value="LOC103308111"/>
</dbReference>
<name>A0A8R2JVZ8_ACYPI</name>
<dbReference type="GeneID" id="115033302"/>
<dbReference type="GO" id="GO:0046983">
    <property type="term" value="F:protein dimerization activity"/>
    <property type="evidence" value="ECO:0007669"/>
    <property type="project" value="InterPro"/>
</dbReference>
<dbReference type="PANTHER" id="PTHR46289">
    <property type="entry name" value="52 KDA REPRESSOR OF THE INHIBITOR OF THE PROTEIN KINASE-LIKE PROTEIN-RELATED"/>
    <property type="match status" value="1"/>
</dbReference>
<dbReference type="SUPFAM" id="SSF53098">
    <property type="entry name" value="Ribonuclease H-like"/>
    <property type="match status" value="1"/>
</dbReference>
<dbReference type="KEGG" id="api:115033302"/>